<evidence type="ECO:0000259" key="1">
    <source>
        <dbReference type="PROSITE" id="PS50042"/>
    </source>
</evidence>
<dbReference type="PANTHER" id="PTHR11635">
    <property type="entry name" value="CAMP-DEPENDENT PROTEIN KINASE REGULATORY CHAIN"/>
    <property type="match status" value="1"/>
</dbReference>
<dbReference type="OrthoDB" id="192231at2"/>
<dbReference type="InterPro" id="IPR014710">
    <property type="entry name" value="RmlC-like_jellyroll"/>
</dbReference>
<gene>
    <name evidence="2" type="ORF">ESB00_05745</name>
</gene>
<protein>
    <submittedName>
        <fullName evidence="2">Cyclic nucleotide-binding domain-containing protein</fullName>
    </submittedName>
</protein>
<dbReference type="Gene3D" id="2.60.120.10">
    <property type="entry name" value="Jelly Rolls"/>
    <property type="match status" value="1"/>
</dbReference>
<dbReference type="SMART" id="SM00100">
    <property type="entry name" value="cNMP"/>
    <property type="match status" value="1"/>
</dbReference>
<dbReference type="PROSITE" id="PS50042">
    <property type="entry name" value="CNMP_BINDING_3"/>
    <property type="match status" value="1"/>
</dbReference>
<dbReference type="CDD" id="cd00038">
    <property type="entry name" value="CAP_ED"/>
    <property type="match status" value="1"/>
</dbReference>
<reference evidence="2 3" key="1">
    <citation type="submission" date="2019-01" db="EMBL/GenBank/DDBJ databases">
        <title>Lacunisphaera sp. strain TWA-58.</title>
        <authorList>
            <person name="Chen W.-M."/>
        </authorList>
    </citation>
    <scope>NUCLEOTIDE SEQUENCE [LARGE SCALE GENOMIC DNA]</scope>
    <source>
        <strain evidence="2 3">TWA-58</strain>
    </source>
</reference>
<keyword evidence="3" id="KW-1185">Reference proteome</keyword>
<comment type="caution">
    <text evidence="2">The sequence shown here is derived from an EMBL/GenBank/DDBJ whole genome shotgun (WGS) entry which is preliminary data.</text>
</comment>
<dbReference type="InterPro" id="IPR000595">
    <property type="entry name" value="cNMP-bd_dom"/>
</dbReference>
<dbReference type="EMBL" id="SDHX01000001">
    <property type="protein sequence ID" value="RXK55401.1"/>
    <property type="molecule type" value="Genomic_DNA"/>
</dbReference>
<dbReference type="InterPro" id="IPR050503">
    <property type="entry name" value="cAMP-dep_PK_reg_su-like"/>
</dbReference>
<accession>A0A4Q1C999</accession>
<evidence type="ECO:0000313" key="3">
    <source>
        <dbReference type="Proteomes" id="UP000290218"/>
    </source>
</evidence>
<dbReference type="Proteomes" id="UP000290218">
    <property type="component" value="Unassembled WGS sequence"/>
</dbReference>
<dbReference type="PANTHER" id="PTHR11635:SF152">
    <property type="entry name" value="CAMP-DEPENDENT PROTEIN KINASE TYPE I REGULATORY SUBUNIT-RELATED"/>
    <property type="match status" value="1"/>
</dbReference>
<dbReference type="RefSeq" id="WP_129046766.1">
    <property type="nucleotide sequence ID" value="NZ_SDHX01000001.1"/>
</dbReference>
<sequence>MDLSLLKHLPAVAFAPGQVVITEGQPLAGLYFLESGEVEVLKEGELIAEVYEPGAVFGDMAFLLGTTPTATVKALTETVFRHVSDPAVFFATTPGVALHTATILARRLDSLNRYLVDIKHQFRDRSDHLGMIDEMLDALMHKHPRNIPRRPQDD</sequence>
<dbReference type="InterPro" id="IPR018490">
    <property type="entry name" value="cNMP-bd_dom_sf"/>
</dbReference>
<proteinExistence type="predicted"/>
<evidence type="ECO:0000313" key="2">
    <source>
        <dbReference type="EMBL" id="RXK55401.1"/>
    </source>
</evidence>
<name>A0A4Q1C999_9BACT</name>
<dbReference type="SUPFAM" id="SSF51206">
    <property type="entry name" value="cAMP-binding domain-like"/>
    <property type="match status" value="1"/>
</dbReference>
<dbReference type="Pfam" id="PF00027">
    <property type="entry name" value="cNMP_binding"/>
    <property type="match status" value="1"/>
</dbReference>
<dbReference type="AlphaFoldDB" id="A0A4Q1C999"/>
<dbReference type="GO" id="GO:0005952">
    <property type="term" value="C:cAMP-dependent protein kinase complex"/>
    <property type="evidence" value="ECO:0007669"/>
    <property type="project" value="InterPro"/>
</dbReference>
<feature type="domain" description="Cyclic nucleotide-binding" evidence="1">
    <location>
        <begin position="1"/>
        <end position="77"/>
    </location>
</feature>
<dbReference type="GO" id="GO:0005829">
    <property type="term" value="C:cytosol"/>
    <property type="evidence" value="ECO:0007669"/>
    <property type="project" value="TreeGrafter"/>
</dbReference>
<organism evidence="2 3">
    <name type="scientific">Oleiharenicola lentus</name>
    <dbReference type="NCBI Taxonomy" id="2508720"/>
    <lineage>
        <taxon>Bacteria</taxon>
        <taxon>Pseudomonadati</taxon>
        <taxon>Verrucomicrobiota</taxon>
        <taxon>Opitutia</taxon>
        <taxon>Opitutales</taxon>
        <taxon>Opitutaceae</taxon>
        <taxon>Oleiharenicola</taxon>
    </lineage>
</organism>